<comment type="caution">
    <text evidence="1">The sequence shown here is derived from an EMBL/GenBank/DDBJ whole genome shotgun (WGS) entry which is preliminary data.</text>
</comment>
<protein>
    <submittedName>
        <fullName evidence="1">Uncharacterized protein</fullName>
    </submittedName>
</protein>
<keyword evidence="2" id="KW-1185">Reference proteome</keyword>
<dbReference type="EMBL" id="DUZY01000007">
    <property type="protein sequence ID" value="DAD45669.1"/>
    <property type="molecule type" value="Genomic_DNA"/>
</dbReference>
<accession>A0A822ZQP9</accession>
<reference evidence="1 2" key="1">
    <citation type="journal article" date="2020" name="Mol. Biol. Evol.">
        <title>Distinct Expression and Methylation Patterns for Genes with Different Fates following a Single Whole-Genome Duplication in Flowering Plants.</title>
        <authorList>
            <person name="Shi T."/>
            <person name="Rahmani R.S."/>
            <person name="Gugger P.F."/>
            <person name="Wang M."/>
            <person name="Li H."/>
            <person name="Zhang Y."/>
            <person name="Li Z."/>
            <person name="Wang Q."/>
            <person name="Van de Peer Y."/>
            <person name="Marchal K."/>
            <person name="Chen J."/>
        </authorList>
    </citation>
    <scope>NUCLEOTIDE SEQUENCE [LARGE SCALE GENOMIC DNA]</scope>
    <source>
        <tissue evidence="1">Leaf</tissue>
    </source>
</reference>
<name>A0A822ZQP9_NELNU</name>
<dbReference type="Proteomes" id="UP000607653">
    <property type="component" value="Unassembled WGS sequence"/>
</dbReference>
<evidence type="ECO:0000313" key="2">
    <source>
        <dbReference type="Proteomes" id="UP000607653"/>
    </source>
</evidence>
<organism evidence="1 2">
    <name type="scientific">Nelumbo nucifera</name>
    <name type="common">Sacred lotus</name>
    <dbReference type="NCBI Taxonomy" id="4432"/>
    <lineage>
        <taxon>Eukaryota</taxon>
        <taxon>Viridiplantae</taxon>
        <taxon>Streptophyta</taxon>
        <taxon>Embryophyta</taxon>
        <taxon>Tracheophyta</taxon>
        <taxon>Spermatophyta</taxon>
        <taxon>Magnoliopsida</taxon>
        <taxon>Proteales</taxon>
        <taxon>Nelumbonaceae</taxon>
        <taxon>Nelumbo</taxon>
    </lineage>
</organism>
<dbReference type="AlphaFoldDB" id="A0A822ZQP9"/>
<evidence type="ECO:0000313" key="1">
    <source>
        <dbReference type="EMBL" id="DAD45669.1"/>
    </source>
</evidence>
<gene>
    <name evidence="1" type="ORF">HUJ06_003899</name>
</gene>
<proteinExistence type="predicted"/>
<sequence>MIGFSWKLQQHRERRLEFLLFSSPVGNENIGYRFQLPLSRQSLLPFSMTGFSRKLQQHRLFFISIHLFTFADDCLPTGLAGPIPPATQMAQLTGGLGA</sequence>